<evidence type="ECO:0000256" key="1">
    <source>
        <dbReference type="SAM" id="MobiDB-lite"/>
    </source>
</evidence>
<dbReference type="GeneID" id="95510251"/>
<proteinExistence type="predicted"/>
<organism evidence="2 3">
    <name type="scientific">Streptomyces misionensis</name>
    <dbReference type="NCBI Taxonomy" id="67331"/>
    <lineage>
        <taxon>Bacteria</taxon>
        <taxon>Bacillati</taxon>
        <taxon>Actinomycetota</taxon>
        <taxon>Actinomycetes</taxon>
        <taxon>Kitasatosporales</taxon>
        <taxon>Streptomycetaceae</taxon>
        <taxon>Streptomyces</taxon>
    </lineage>
</organism>
<dbReference type="RefSeq" id="WP_074990936.1">
    <property type="nucleotide sequence ID" value="NZ_FNTD01000004.1"/>
</dbReference>
<dbReference type="EMBL" id="FNTD01000004">
    <property type="protein sequence ID" value="SEC03151.1"/>
    <property type="molecule type" value="Genomic_DNA"/>
</dbReference>
<dbReference type="AlphaFoldDB" id="A0A1H4P6S5"/>
<dbReference type="STRING" id="67331.SAMN04490357_1007"/>
<gene>
    <name evidence="2" type="ORF">SAMN04490357_1007</name>
</gene>
<evidence type="ECO:0000313" key="3">
    <source>
        <dbReference type="Proteomes" id="UP000182375"/>
    </source>
</evidence>
<name>A0A1H4P6S5_9ACTN</name>
<sequence>MTQLDPDLRDRIAEAALSAVEAALDDTLLPAAREKALAGIAAVLPAPDQRAAVLLEAAEVAESLRQFERCTGPRAAAQVSENVGILRVAEALRRLAGEAQQDEAPGGEEAHTGGNAEDCPVCRPQIDKTVLYPWICTGAAPARSGQPETD</sequence>
<protein>
    <submittedName>
        <fullName evidence="2">Uncharacterized protein</fullName>
    </submittedName>
</protein>
<feature type="region of interest" description="Disordered" evidence="1">
    <location>
        <begin position="97"/>
        <end position="120"/>
    </location>
</feature>
<dbReference type="Proteomes" id="UP000182375">
    <property type="component" value="Unassembled WGS sequence"/>
</dbReference>
<reference evidence="2 3" key="1">
    <citation type="submission" date="2016-10" db="EMBL/GenBank/DDBJ databases">
        <authorList>
            <person name="de Groot N.N."/>
        </authorList>
    </citation>
    <scope>NUCLEOTIDE SEQUENCE [LARGE SCALE GENOMIC DNA]</scope>
    <source>
        <strain evidence="2 3">DSM 40306</strain>
    </source>
</reference>
<evidence type="ECO:0000313" key="2">
    <source>
        <dbReference type="EMBL" id="SEC03151.1"/>
    </source>
</evidence>
<accession>A0A1H4P6S5</accession>